<feature type="transmembrane region" description="Helical" evidence="4">
    <location>
        <begin position="183"/>
        <end position="202"/>
    </location>
</feature>
<keyword evidence="4" id="KW-1133">Transmembrane helix</keyword>
<feature type="compositionally biased region" description="Basic residues" evidence="3">
    <location>
        <begin position="31"/>
        <end position="50"/>
    </location>
</feature>
<dbReference type="SMART" id="SM00063">
    <property type="entry name" value="FRI"/>
    <property type="match status" value="1"/>
</dbReference>
<dbReference type="Proteomes" id="UP000694621">
    <property type="component" value="Unplaced"/>
</dbReference>
<evidence type="ECO:0000259" key="5">
    <source>
        <dbReference type="PROSITE" id="PS50038"/>
    </source>
</evidence>
<feature type="disulfide bond" evidence="2">
    <location>
        <begin position="74"/>
        <end position="112"/>
    </location>
</feature>
<evidence type="ECO:0000256" key="2">
    <source>
        <dbReference type="PROSITE-ProRule" id="PRU00090"/>
    </source>
</evidence>
<proteinExistence type="predicted"/>
<evidence type="ECO:0000256" key="3">
    <source>
        <dbReference type="SAM" id="MobiDB-lite"/>
    </source>
</evidence>
<dbReference type="InterPro" id="IPR020067">
    <property type="entry name" value="Frizzled_dom"/>
</dbReference>
<feature type="domain" description="FZ" evidence="5">
    <location>
        <begin position="58"/>
        <end position="142"/>
    </location>
</feature>
<accession>A0A8B9H3B4</accession>
<name>A0A8B9H3B4_ASTMX</name>
<dbReference type="PROSITE" id="PS50038">
    <property type="entry name" value="FZ"/>
    <property type="match status" value="1"/>
</dbReference>
<reference evidence="6" key="1">
    <citation type="submission" date="2025-08" db="UniProtKB">
        <authorList>
            <consortium name="Ensembl"/>
        </authorList>
    </citation>
    <scope>IDENTIFICATION</scope>
</reference>
<keyword evidence="1 2" id="KW-1015">Disulfide bond</keyword>
<feature type="region of interest" description="Disordered" evidence="3">
    <location>
        <begin position="24"/>
        <end position="56"/>
    </location>
</feature>
<dbReference type="Gene3D" id="1.10.2000.10">
    <property type="entry name" value="Frizzled cysteine-rich domain"/>
    <property type="match status" value="1"/>
</dbReference>
<feature type="transmembrane region" description="Helical" evidence="4">
    <location>
        <begin position="157"/>
        <end position="176"/>
    </location>
</feature>
<comment type="caution">
    <text evidence="2">Lacks conserved residue(s) required for the propagation of feature annotation.</text>
</comment>
<evidence type="ECO:0000313" key="6">
    <source>
        <dbReference type="Ensembl" id="ENSAMXP00005006787.1"/>
    </source>
</evidence>
<dbReference type="AlphaFoldDB" id="A0A8B9H3B4"/>
<evidence type="ECO:0000256" key="1">
    <source>
        <dbReference type="ARBA" id="ARBA00023157"/>
    </source>
</evidence>
<protein>
    <recommendedName>
        <fullName evidence="5">FZ domain-containing protein</fullName>
    </recommendedName>
</protein>
<dbReference type="SUPFAM" id="SSF63501">
    <property type="entry name" value="Frizzled cysteine-rich domain"/>
    <property type="match status" value="1"/>
</dbReference>
<keyword evidence="4" id="KW-0472">Membrane</keyword>
<sequence length="228" mass="25056">LGSDCGSASARSLACASATRTDGFGLMTPRTRTRTRARRLSPRPLPRPRPRTMPPSPEVEVLLREWAWLIRSGCHHSTEWFFCLLVVPHCGPPGLPPQLPCRSFCELLIDSCWTALGGGGRLPVECSSLPEESDNGYQCLSVSTQKEMHFEPAATCLPVLVLFTCAEAFLFVCLFVRAPQVLLGGWCNWVLCIVCAQLIHSIHTTPNTLHVCGVKMHDLFGVLLTPFA</sequence>
<evidence type="ECO:0000313" key="7">
    <source>
        <dbReference type="Proteomes" id="UP000694621"/>
    </source>
</evidence>
<dbReference type="Pfam" id="PF01392">
    <property type="entry name" value="Fz"/>
    <property type="match status" value="1"/>
</dbReference>
<dbReference type="Ensembl" id="ENSAMXT00005007682.1">
    <property type="protein sequence ID" value="ENSAMXP00005006787.1"/>
    <property type="gene ID" value="ENSAMXG00005004027.1"/>
</dbReference>
<evidence type="ECO:0000256" key="4">
    <source>
        <dbReference type="SAM" id="Phobius"/>
    </source>
</evidence>
<organism evidence="6 7">
    <name type="scientific">Astyanax mexicanus</name>
    <name type="common">Blind cave fish</name>
    <name type="synonym">Astyanax fasciatus mexicanus</name>
    <dbReference type="NCBI Taxonomy" id="7994"/>
    <lineage>
        <taxon>Eukaryota</taxon>
        <taxon>Metazoa</taxon>
        <taxon>Chordata</taxon>
        <taxon>Craniata</taxon>
        <taxon>Vertebrata</taxon>
        <taxon>Euteleostomi</taxon>
        <taxon>Actinopterygii</taxon>
        <taxon>Neopterygii</taxon>
        <taxon>Teleostei</taxon>
        <taxon>Ostariophysi</taxon>
        <taxon>Characiformes</taxon>
        <taxon>Characoidei</taxon>
        <taxon>Acestrorhamphidae</taxon>
        <taxon>Acestrorhamphinae</taxon>
        <taxon>Astyanax</taxon>
    </lineage>
</organism>
<dbReference type="InterPro" id="IPR036790">
    <property type="entry name" value="Frizzled_dom_sf"/>
</dbReference>
<keyword evidence="4" id="KW-0812">Transmembrane</keyword>